<keyword evidence="7" id="KW-0547">Nucleotide-binding</keyword>
<dbReference type="InterPro" id="IPR036695">
    <property type="entry name" value="Arg-tRNA-synth_N_sf"/>
</dbReference>
<dbReference type="HAMAP" id="MF_00123">
    <property type="entry name" value="Arg_tRNA_synth"/>
    <property type="match status" value="1"/>
</dbReference>
<dbReference type="InterPro" id="IPR014729">
    <property type="entry name" value="Rossmann-like_a/b/a_fold"/>
</dbReference>
<reference evidence="14" key="1">
    <citation type="submission" date="2020-05" db="EMBL/GenBank/DDBJ databases">
        <authorList>
            <person name="Chiriac C."/>
            <person name="Salcher M."/>
            <person name="Ghai R."/>
            <person name="Kavagutti S V."/>
        </authorList>
    </citation>
    <scope>NUCLEOTIDE SEQUENCE</scope>
</reference>
<dbReference type="PROSITE" id="PS00178">
    <property type="entry name" value="AA_TRNA_LIGASE_I"/>
    <property type="match status" value="1"/>
</dbReference>
<dbReference type="PRINTS" id="PR01038">
    <property type="entry name" value="TRNASYNTHARG"/>
</dbReference>
<dbReference type="SUPFAM" id="SSF52374">
    <property type="entry name" value="Nucleotidylyl transferase"/>
    <property type="match status" value="1"/>
</dbReference>
<comment type="catalytic activity">
    <reaction evidence="11">
        <text>tRNA(Arg) + L-arginine + ATP = L-arginyl-tRNA(Arg) + AMP + diphosphate</text>
        <dbReference type="Rhea" id="RHEA:20301"/>
        <dbReference type="Rhea" id="RHEA-COMP:9658"/>
        <dbReference type="Rhea" id="RHEA-COMP:9673"/>
        <dbReference type="ChEBI" id="CHEBI:30616"/>
        <dbReference type="ChEBI" id="CHEBI:32682"/>
        <dbReference type="ChEBI" id="CHEBI:33019"/>
        <dbReference type="ChEBI" id="CHEBI:78442"/>
        <dbReference type="ChEBI" id="CHEBI:78513"/>
        <dbReference type="ChEBI" id="CHEBI:456215"/>
        <dbReference type="EC" id="6.1.1.19"/>
    </reaction>
</comment>
<keyword evidence="10" id="KW-0030">Aminoacyl-tRNA synthetase</keyword>
<evidence type="ECO:0000313" key="14">
    <source>
        <dbReference type="EMBL" id="CAB4748178.1"/>
    </source>
</evidence>
<proteinExistence type="inferred from homology"/>
<dbReference type="SMART" id="SM01016">
    <property type="entry name" value="Arg_tRNA_synt_N"/>
    <property type="match status" value="1"/>
</dbReference>
<evidence type="ECO:0000256" key="8">
    <source>
        <dbReference type="ARBA" id="ARBA00022840"/>
    </source>
</evidence>
<comment type="subunit">
    <text evidence="3">Monomer.</text>
</comment>
<evidence type="ECO:0000256" key="7">
    <source>
        <dbReference type="ARBA" id="ARBA00022741"/>
    </source>
</evidence>
<feature type="domain" description="Arginyl tRNA synthetase N-terminal" evidence="13">
    <location>
        <begin position="4"/>
        <end position="94"/>
    </location>
</feature>
<evidence type="ECO:0000256" key="6">
    <source>
        <dbReference type="ARBA" id="ARBA00022598"/>
    </source>
</evidence>
<dbReference type="GO" id="GO:0005737">
    <property type="term" value="C:cytoplasm"/>
    <property type="evidence" value="ECO:0007669"/>
    <property type="project" value="UniProtKB-SubCell"/>
</dbReference>
<sequence length="556" mass="60084">MTPEQLSTAIVDVLTTLSDEGALTLPDGVPTNVTVERPRSKEHGDYATNVALQLSKKAGLNPRALAEMVRERLLAGDGVTAVEIAGPGFLNITVDAGAQGKVAADIVAAGAAYGANDAFAGEKVNLEFVSANPTGPIHIGGVRWAAVGDALGRIFERSGAEVTREYYFNDHGSQIDRFSSSLLASAKGEPAPEDGYGGQYIHDIAAAVLAQRPDALEADDPQEVFRAIGVEMMFGEIKQSLHDFGVDFDVFFHEDELHKSGAVERAVARLRELGNIYEQDGATWLATEKFGDDKDRVVIKSDGNGAYLSGDLAYYLDKRERGFDRCLIMLGADHHGYVGRMMAMCAAFGDQPGTNLEILIGQMVNLLRDGQPVRMSKRAGTVVTLEDLVEAIGVDAGRYALARYSSDVNIDLDLELWARATNDNPVFYVQYAHARTCRMVENAADLGMSGEAAAAAFDPALLSHEREGDLLRALAEFPRVVTAAAELRAPHRVARYLEDLASTFNKWYDTRECRMLPQGDEPVAPVNEARLVLTLAARIVLANGLDLLGVSAPERM</sequence>
<dbReference type="InterPro" id="IPR005148">
    <property type="entry name" value="Arg-tRNA-synth_N"/>
</dbReference>
<evidence type="ECO:0000256" key="4">
    <source>
        <dbReference type="ARBA" id="ARBA00012837"/>
    </source>
</evidence>
<dbReference type="PANTHER" id="PTHR11956:SF5">
    <property type="entry name" value="ARGININE--TRNA LIGASE, CYTOPLASMIC"/>
    <property type="match status" value="1"/>
</dbReference>
<dbReference type="SMART" id="SM00836">
    <property type="entry name" value="DALR_1"/>
    <property type="match status" value="1"/>
</dbReference>
<name>A0A6J6TM70_9ZZZZ</name>
<gene>
    <name evidence="14" type="ORF">UFOPK2761_01796</name>
</gene>
<dbReference type="Gene3D" id="3.30.1360.70">
    <property type="entry name" value="Arginyl tRNA synthetase N-terminal domain"/>
    <property type="match status" value="1"/>
</dbReference>
<organism evidence="14">
    <name type="scientific">freshwater metagenome</name>
    <dbReference type="NCBI Taxonomy" id="449393"/>
    <lineage>
        <taxon>unclassified sequences</taxon>
        <taxon>metagenomes</taxon>
        <taxon>ecological metagenomes</taxon>
    </lineage>
</organism>
<keyword evidence="5" id="KW-0963">Cytoplasm</keyword>
<evidence type="ECO:0000259" key="12">
    <source>
        <dbReference type="SMART" id="SM00836"/>
    </source>
</evidence>
<dbReference type="PANTHER" id="PTHR11956">
    <property type="entry name" value="ARGINYL-TRNA SYNTHETASE"/>
    <property type="match status" value="1"/>
</dbReference>
<dbReference type="FunFam" id="3.40.50.620:FF:000062">
    <property type="entry name" value="Arginine--tRNA ligase"/>
    <property type="match status" value="1"/>
</dbReference>
<evidence type="ECO:0000256" key="1">
    <source>
        <dbReference type="ARBA" id="ARBA00004496"/>
    </source>
</evidence>
<comment type="subcellular location">
    <subcellularLocation>
        <location evidence="1">Cytoplasm</location>
    </subcellularLocation>
</comment>
<feature type="domain" description="DALR anticodon binding" evidence="12">
    <location>
        <begin position="429"/>
        <end position="556"/>
    </location>
</feature>
<evidence type="ECO:0000256" key="9">
    <source>
        <dbReference type="ARBA" id="ARBA00022917"/>
    </source>
</evidence>
<evidence type="ECO:0000256" key="2">
    <source>
        <dbReference type="ARBA" id="ARBA00005594"/>
    </source>
</evidence>
<dbReference type="CDD" id="cd00671">
    <property type="entry name" value="ArgRS_core"/>
    <property type="match status" value="1"/>
</dbReference>
<dbReference type="GO" id="GO:0005524">
    <property type="term" value="F:ATP binding"/>
    <property type="evidence" value="ECO:0007669"/>
    <property type="project" value="UniProtKB-KW"/>
</dbReference>
<dbReference type="InterPro" id="IPR009080">
    <property type="entry name" value="tRNAsynth_Ia_anticodon-bd"/>
</dbReference>
<dbReference type="EC" id="6.1.1.19" evidence="4"/>
<dbReference type="EMBL" id="CAEZYQ010000013">
    <property type="protein sequence ID" value="CAB4748178.1"/>
    <property type="molecule type" value="Genomic_DNA"/>
</dbReference>
<keyword evidence="6" id="KW-0436">Ligase</keyword>
<dbReference type="Pfam" id="PF05746">
    <property type="entry name" value="DALR_1"/>
    <property type="match status" value="1"/>
</dbReference>
<keyword evidence="9" id="KW-0648">Protein biosynthesis</keyword>
<dbReference type="InterPro" id="IPR001278">
    <property type="entry name" value="Arg-tRNA-ligase"/>
</dbReference>
<dbReference type="InterPro" id="IPR001412">
    <property type="entry name" value="aa-tRNA-synth_I_CS"/>
</dbReference>
<dbReference type="GO" id="GO:0004814">
    <property type="term" value="F:arginine-tRNA ligase activity"/>
    <property type="evidence" value="ECO:0007669"/>
    <property type="project" value="UniProtKB-EC"/>
</dbReference>
<accession>A0A6J6TM70</accession>
<dbReference type="GO" id="GO:0006420">
    <property type="term" value="P:arginyl-tRNA aminoacylation"/>
    <property type="evidence" value="ECO:0007669"/>
    <property type="project" value="InterPro"/>
</dbReference>
<dbReference type="Gene3D" id="1.10.730.10">
    <property type="entry name" value="Isoleucyl-tRNA Synthetase, Domain 1"/>
    <property type="match status" value="1"/>
</dbReference>
<comment type="similarity">
    <text evidence="2">Belongs to the class-I aminoacyl-tRNA synthetase family.</text>
</comment>
<evidence type="ECO:0000256" key="3">
    <source>
        <dbReference type="ARBA" id="ARBA00011245"/>
    </source>
</evidence>
<keyword evidence="8" id="KW-0067">ATP-binding</keyword>
<dbReference type="InterPro" id="IPR035684">
    <property type="entry name" value="ArgRS_core"/>
</dbReference>
<dbReference type="AlphaFoldDB" id="A0A6J6TM70"/>
<dbReference type="InterPro" id="IPR008909">
    <property type="entry name" value="DALR_anticod-bd"/>
</dbReference>
<dbReference type="SUPFAM" id="SSF47323">
    <property type="entry name" value="Anticodon-binding domain of a subclass of class I aminoacyl-tRNA synthetases"/>
    <property type="match status" value="1"/>
</dbReference>
<evidence type="ECO:0000256" key="11">
    <source>
        <dbReference type="ARBA" id="ARBA00049339"/>
    </source>
</evidence>
<dbReference type="NCBIfam" id="TIGR00456">
    <property type="entry name" value="argS"/>
    <property type="match status" value="1"/>
</dbReference>
<evidence type="ECO:0000256" key="10">
    <source>
        <dbReference type="ARBA" id="ARBA00023146"/>
    </source>
</evidence>
<dbReference type="Gene3D" id="3.40.50.620">
    <property type="entry name" value="HUPs"/>
    <property type="match status" value="1"/>
</dbReference>
<protein>
    <recommendedName>
        <fullName evidence="4">arginine--tRNA ligase</fullName>
        <ecNumber evidence="4">6.1.1.19</ecNumber>
    </recommendedName>
</protein>
<dbReference type="SUPFAM" id="SSF55190">
    <property type="entry name" value="Arginyl-tRNA synthetase (ArgRS), N-terminal 'additional' domain"/>
    <property type="match status" value="1"/>
</dbReference>
<dbReference type="Pfam" id="PF03485">
    <property type="entry name" value="Arg_tRNA_synt_N"/>
    <property type="match status" value="1"/>
</dbReference>
<evidence type="ECO:0000259" key="13">
    <source>
        <dbReference type="SMART" id="SM01016"/>
    </source>
</evidence>
<dbReference type="FunFam" id="1.10.730.10:FF:000008">
    <property type="entry name" value="Arginine--tRNA ligase"/>
    <property type="match status" value="1"/>
</dbReference>
<dbReference type="Pfam" id="PF00750">
    <property type="entry name" value="tRNA-synt_1d"/>
    <property type="match status" value="2"/>
</dbReference>
<evidence type="ECO:0000256" key="5">
    <source>
        <dbReference type="ARBA" id="ARBA00022490"/>
    </source>
</evidence>